<name>A0A7C4FDX7_THEPE</name>
<keyword evidence="1" id="KW-0472">Membrane</keyword>
<evidence type="ECO:0000313" key="2">
    <source>
        <dbReference type="EMBL" id="HGI42991.1"/>
    </source>
</evidence>
<organism evidence="2">
    <name type="scientific">Thermofilum pendens</name>
    <dbReference type="NCBI Taxonomy" id="2269"/>
    <lineage>
        <taxon>Archaea</taxon>
        <taxon>Thermoproteota</taxon>
        <taxon>Thermoprotei</taxon>
        <taxon>Thermofilales</taxon>
        <taxon>Thermofilaceae</taxon>
        <taxon>Thermofilum</taxon>
    </lineage>
</organism>
<feature type="transmembrane region" description="Helical" evidence="1">
    <location>
        <begin position="206"/>
        <end position="228"/>
    </location>
</feature>
<feature type="transmembrane region" description="Helical" evidence="1">
    <location>
        <begin position="105"/>
        <end position="127"/>
    </location>
</feature>
<dbReference type="EMBL" id="DTFI01000038">
    <property type="protein sequence ID" value="HGI42991.1"/>
    <property type="molecule type" value="Genomic_DNA"/>
</dbReference>
<dbReference type="AlphaFoldDB" id="A0A7C4FDX7"/>
<accession>A0A7C4FDX7</accession>
<feature type="transmembrane region" description="Helical" evidence="1">
    <location>
        <begin position="139"/>
        <end position="158"/>
    </location>
</feature>
<feature type="transmembrane region" description="Helical" evidence="1">
    <location>
        <begin position="170"/>
        <end position="194"/>
    </location>
</feature>
<evidence type="ECO:0000256" key="1">
    <source>
        <dbReference type="SAM" id="Phobius"/>
    </source>
</evidence>
<keyword evidence="1" id="KW-1133">Transmembrane helix</keyword>
<comment type="caution">
    <text evidence="2">The sequence shown here is derived from an EMBL/GenBank/DDBJ whole genome shotgun (WGS) entry which is preliminary data.</text>
</comment>
<feature type="transmembrane region" description="Helical" evidence="1">
    <location>
        <begin position="71"/>
        <end position="93"/>
    </location>
</feature>
<keyword evidence="1" id="KW-0812">Transmembrane</keyword>
<feature type="transmembrane region" description="Helical" evidence="1">
    <location>
        <begin position="234"/>
        <end position="251"/>
    </location>
</feature>
<feature type="transmembrane region" description="Helical" evidence="1">
    <location>
        <begin position="39"/>
        <end position="59"/>
    </location>
</feature>
<protein>
    <submittedName>
        <fullName evidence="2">Uncharacterized protein</fullName>
    </submittedName>
</protein>
<sequence>MYTRTVLPRLAVAAAVLVLPSLALLSLQQEDLYNDYINLYTALAAVTATHLCFTVIHRLRGSPPHVVRPWMLLTLGLALWAVAEITWFLNVVASGVPLEPTISDLFWLLGYLPLAAGLWGLSSPFLGELKRLGYSRGRASTLAVLVAVLILLVLTAFYRVAVGASEGPRVLMLNISYVLLDTLLLVISLIAASVFREGLVGTSLRLVAVGFLLFTAADLLYTAVGTYAFVPADIIYALSYPFVAVGLWVYLERVVPSTGV</sequence>
<reference evidence="2" key="1">
    <citation type="journal article" date="2020" name="mSystems">
        <title>Genome- and Community-Level Interaction Insights into Carbon Utilization and Element Cycling Functions of Hydrothermarchaeota in Hydrothermal Sediment.</title>
        <authorList>
            <person name="Zhou Z."/>
            <person name="Liu Y."/>
            <person name="Xu W."/>
            <person name="Pan J."/>
            <person name="Luo Z.H."/>
            <person name="Li M."/>
        </authorList>
    </citation>
    <scope>NUCLEOTIDE SEQUENCE [LARGE SCALE GENOMIC DNA]</scope>
    <source>
        <strain evidence="2">SpSt-735</strain>
    </source>
</reference>
<proteinExistence type="predicted"/>
<gene>
    <name evidence="2" type="ORF">ENV17_01215</name>
</gene>